<evidence type="ECO:0000313" key="8">
    <source>
        <dbReference type="Proteomes" id="UP000563151"/>
    </source>
</evidence>
<name>A0A923EAB8_CLOTT</name>
<dbReference type="InterPro" id="IPR001029">
    <property type="entry name" value="Flagellin_N"/>
</dbReference>
<dbReference type="PANTHER" id="PTHR42792">
    <property type="entry name" value="FLAGELLIN"/>
    <property type="match status" value="1"/>
</dbReference>
<organism evidence="7 8">
    <name type="scientific">Clostridium tetanomorphum</name>
    <dbReference type="NCBI Taxonomy" id="1553"/>
    <lineage>
        <taxon>Bacteria</taxon>
        <taxon>Bacillati</taxon>
        <taxon>Bacillota</taxon>
        <taxon>Clostridia</taxon>
        <taxon>Eubacteriales</taxon>
        <taxon>Clostridiaceae</taxon>
        <taxon>Clostridium</taxon>
    </lineage>
</organism>
<dbReference type="EMBL" id="JAAZWO010000002">
    <property type="protein sequence ID" value="MBC2396708.1"/>
    <property type="molecule type" value="Genomic_DNA"/>
</dbReference>
<keyword evidence="7" id="KW-0282">Flagellum</keyword>
<evidence type="ECO:0000256" key="1">
    <source>
        <dbReference type="ARBA" id="ARBA00005709"/>
    </source>
</evidence>
<feature type="domain" description="Flagellin C-terminal" evidence="6">
    <location>
        <begin position="184"/>
        <end position="255"/>
    </location>
</feature>
<keyword evidence="7" id="KW-0969">Cilium</keyword>
<evidence type="ECO:0000313" key="7">
    <source>
        <dbReference type="EMBL" id="MBC2396708.1"/>
    </source>
</evidence>
<dbReference type="GO" id="GO:0005576">
    <property type="term" value="C:extracellular region"/>
    <property type="evidence" value="ECO:0007669"/>
    <property type="project" value="UniProtKB-SubCell"/>
</dbReference>
<dbReference type="SUPFAM" id="SSF64518">
    <property type="entry name" value="Phase 1 flagellin"/>
    <property type="match status" value="1"/>
</dbReference>
<gene>
    <name evidence="7" type="ORF">HGG79_02785</name>
</gene>
<feature type="domain" description="Flagellin N-terminal" evidence="5">
    <location>
        <begin position="6"/>
        <end position="140"/>
    </location>
</feature>
<protein>
    <recommendedName>
        <fullName evidence="2 4">Flagellin</fullName>
    </recommendedName>
</protein>
<sequence length="269" mass="29817">MMLINNIYTFSSSSRIGQVRKEKEKVMEKVSSGFKINRAADNAAGLSISESFKAQVRGLSQAERNIQDGISLLQVADGALDDITKHIHRMSELSVKAANGTLEDNDRKALNDEFQQLKKSIEDIVNKTDFNGIKLLDEDKTLTLQVKDNPYTTMGIKLYSVDVDSLNIKDVDILSSENGGKAISYMKEALIKVNDIRTEIGSYSNNLQHALMNTSNANINISKSLSVIKDLDMASSVMGMVKDDVMSKYSEMMYSVTKGNIESIKNLIQ</sequence>
<evidence type="ECO:0000256" key="2">
    <source>
        <dbReference type="ARBA" id="ARBA00020110"/>
    </source>
</evidence>
<evidence type="ECO:0000259" key="6">
    <source>
        <dbReference type="Pfam" id="PF00700"/>
    </source>
</evidence>
<evidence type="ECO:0000256" key="3">
    <source>
        <dbReference type="ARBA" id="ARBA00023143"/>
    </source>
</evidence>
<accession>A0A923EAB8</accession>
<keyword evidence="4" id="KW-0964">Secreted</keyword>
<evidence type="ECO:0000256" key="4">
    <source>
        <dbReference type="RuleBase" id="RU362073"/>
    </source>
</evidence>
<dbReference type="InterPro" id="IPR001492">
    <property type="entry name" value="Flagellin"/>
</dbReference>
<keyword evidence="3 4" id="KW-0975">Bacterial flagellum</keyword>
<dbReference type="RefSeq" id="WP_173680353.1">
    <property type="nucleotide sequence ID" value="NZ_JAAZWO010000002.1"/>
</dbReference>
<dbReference type="GO" id="GO:0005198">
    <property type="term" value="F:structural molecule activity"/>
    <property type="evidence" value="ECO:0007669"/>
    <property type="project" value="UniProtKB-UniRule"/>
</dbReference>
<dbReference type="PANTHER" id="PTHR42792:SF2">
    <property type="entry name" value="FLAGELLIN"/>
    <property type="match status" value="1"/>
</dbReference>
<reference evidence="7 8" key="1">
    <citation type="submission" date="2020-04" db="EMBL/GenBank/DDBJ databases">
        <title>Genomic insights into acetone-butanol-ethanol (ABE) fermentation by sequencing solventogenic clostridia strains.</title>
        <authorList>
            <person name="Brown S."/>
        </authorList>
    </citation>
    <scope>NUCLEOTIDE SEQUENCE [LARGE SCALE GENOMIC DNA]</scope>
    <source>
        <strain evidence="7 8">DJ011</strain>
    </source>
</reference>
<dbReference type="Gene3D" id="1.20.1330.10">
    <property type="entry name" value="f41 fragment of flagellin, N-terminal domain"/>
    <property type="match status" value="1"/>
</dbReference>
<dbReference type="Pfam" id="PF00669">
    <property type="entry name" value="Flagellin_N"/>
    <property type="match status" value="1"/>
</dbReference>
<comment type="function">
    <text evidence="4">Flagellin is the subunit protein which polymerizes to form the filaments of bacterial flagella.</text>
</comment>
<proteinExistence type="inferred from homology"/>
<comment type="similarity">
    <text evidence="1 4">Belongs to the bacterial flagellin family.</text>
</comment>
<dbReference type="Pfam" id="PF00700">
    <property type="entry name" value="Flagellin_C"/>
    <property type="match status" value="1"/>
</dbReference>
<dbReference type="InterPro" id="IPR046358">
    <property type="entry name" value="Flagellin_C"/>
</dbReference>
<dbReference type="AlphaFoldDB" id="A0A923EAB8"/>
<keyword evidence="8" id="KW-1185">Reference proteome</keyword>
<comment type="subcellular location">
    <subcellularLocation>
        <location evidence="4">Secreted</location>
    </subcellularLocation>
    <subcellularLocation>
        <location evidence="4">Bacterial flagellum</location>
    </subcellularLocation>
</comment>
<dbReference type="GO" id="GO:0009288">
    <property type="term" value="C:bacterial-type flagellum"/>
    <property type="evidence" value="ECO:0007669"/>
    <property type="project" value="UniProtKB-SubCell"/>
</dbReference>
<evidence type="ECO:0000259" key="5">
    <source>
        <dbReference type="Pfam" id="PF00669"/>
    </source>
</evidence>
<keyword evidence="7" id="KW-0966">Cell projection</keyword>
<comment type="caution">
    <text evidence="7">The sequence shown here is derived from an EMBL/GenBank/DDBJ whole genome shotgun (WGS) entry which is preliminary data.</text>
</comment>
<dbReference type="Proteomes" id="UP000563151">
    <property type="component" value="Unassembled WGS sequence"/>
</dbReference>
<dbReference type="PRINTS" id="PR00207">
    <property type="entry name" value="FLAGELLIN"/>
</dbReference>